<proteinExistence type="predicted"/>
<dbReference type="Proteomes" id="UP000030156">
    <property type="component" value="Segment"/>
</dbReference>
<sequence>MATLQKIQIVNLALRRGGLASSAVLMMPDPQQLADALEDLEGLMATVIQDGVALPYIFTTNADGVPDGNEDSGLDLWTKEGIALKLAQRILLDMQRDLTPEMNAVLKEQWDIIKIQFYTVPSLKQRNDMPTGAGNRPFFPEDRFYYDGSDK</sequence>
<accession>A0A0A0P394</accession>
<dbReference type="Pfam" id="PF11650">
    <property type="entry name" value="P22_Tail-4"/>
    <property type="match status" value="1"/>
</dbReference>
<protein>
    <submittedName>
        <fullName evidence="1">DNA stabilization protein</fullName>
    </submittedName>
</protein>
<dbReference type="InterPro" id="IPR020362">
    <property type="entry name" value="Tail_accessory_Gp4"/>
</dbReference>
<dbReference type="InterPro" id="IPR038258">
    <property type="entry name" value="Gp4_sf"/>
</dbReference>
<name>A0A0A0P394_9CAUD</name>
<evidence type="ECO:0000313" key="2">
    <source>
        <dbReference type="Proteomes" id="UP000030156"/>
    </source>
</evidence>
<reference evidence="1 2" key="1">
    <citation type="submission" date="2013-08" db="EMBL/GenBank/DDBJ databases">
        <authorList>
            <person name="Tong Y."/>
            <person name="Hua Y."/>
            <person name="Mi Z."/>
            <person name="An X."/>
            <person name="Pei G."/>
            <person name="Wang W."/>
            <person name="Xu X."/>
            <person name="Li S."/>
        </authorList>
    </citation>
    <scope>NUCLEOTIDE SEQUENCE [LARGE SCALE GENOMIC DNA]</scope>
    <source>
        <strain evidence="1">Sewage</strain>
    </source>
</reference>
<gene>
    <name evidence="1" type="ORF">IME_EC2_33</name>
</gene>
<dbReference type="Gene3D" id="1.10.3230.20">
    <property type="entry name" value="P22 tail accessory factor (Gp4)"/>
    <property type="match status" value="1"/>
</dbReference>
<organism evidence="1 2">
    <name type="scientific">Enterobacteria phage IME_EC2</name>
    <dbReference type="NCBI Taxonomy" id="1414766"/>
    <lineage>
        <taxon>Viruses</taxon>
        <taxon>Duplodnaviria</taxon>
        <taxon>Heunggongvirae</taxon>
        <taxon>Uroviricota</taxon>
        <taxon>Caudoviricetes</taxon>
        <taxon>Murrayvirus</taxon>
        <taxon>Murrayvirus EC2</taxon>
    </lineage>
</organism>
<dbReference type="EMBL" id="KF591601">
    <property type="protein sequence ID" value="AGZ17824.1"/>
    <property type="molecule type" value="Genomic_DNA"/>
</dbReference>
<evidence type="ECO:0000313" key="1">
    <source>
        <dbReference type="EMBL" id="AGZ17824.1"/>
    </source>
</evidence>
<keyword evidence="2" id="KW-1185">Reference proteome</keyword>